<feature type="region of interest" description="Disordered" evidence="1">
    <location>
        <begin position="279"/>
        <end position="321"/>
    </location>
</feature>
<accession>A0A0X3PGL8</accession>
<protein>
    <submittedName>
        <fullName evidence="2">Uncharacterized protein</fullName>
    </submittedName>
</protein>
<sequence length="341" mass="37434">MQMEAMADHRSQLKKHKRVHPNFEEVPATTLPSDYVTNVTVEIQSDTSNMRVNQNETEDREVSNDACALKYCDIDFVGESEKDLMNFANEEYHENRPLLPATSIQALERMNEENAKAFQAGGCEAYCDIDFTGRASVSREVGEGFANDGLAAILNSQRKHAATPIFPHEDMYERTDSPLCTAEIKVENLQVRLDENGFPTFSLLTPGDPGDGISEKSITLNAKLTTSEAFAKTFSASVSPVLSGLLNNQPLNFSIGGVGSGLSSPEYTSSKVQCHLDIDGRLSPEAGGNEAQSSPKAARTHRKIEDPPPIGVRRSPSELEATTWCQPQKGGWACFPMFKRK</sequence>
<organism evidence="2">
    <name type="scientific">Schistocephalus solidus</name>
    <name type="common">Tapeworm</name>
    <dbReference type="NCBI Taxonomy" id="70667"/>
    <lineage>
        <taxon>Eukaryota</taxon>
        <taxon>Metazoa</taxon>
        <taxon>Spiralia</taxon>
        <taxon>Lophotrochozoa</taxon>
        <taxon>Platyhelminthes</taxon>
        <taxon>Cestoda</taxon>
        <taxon>Eucestoda</taxon>
        <taxon>Diphyllobothriidea</taxon>
        <taxon>Diphyllobothriidae</taxon>
        <taxon>Schistocephalus</taxon>
    </lineage>
</organism>
<dbReference type="EMBL" id="GEEE01012407">
    <property type="protein sequence ID" value="JAP50818.1"/>
    <property type="molecule type" value="Transcribed_RNA"/>
</dbReference>
<proteinExistence type="predicted"/>
<name>A0A0X3PGL8_SCHSO</name>
<evidence type="ECO:0000313" key="2">
    <source>
        <dbReference type="EMBL" id="JAP50818.1"/>
    </source>
</evidence>
<evidence type="ECO:0000256" key="1">
    <source>
        <dbReference type="SAM" id="MobiDB-lite"/>
    </source>
</evidence>
<reference evidence="2" key="1">
    <citation type="submission" date="2016-01" db="EMBL/GenBank/DDBJ databases">
        <title>Reference transcriptome for the parasite Schistocephalus solidus: insights into the molecular evolution of parasitism.</title>
        <authorList>
            <person name="Hebert F.O."/>
            <person name="Grambauer S."/>
            <person name="Barber I."/>
            <person name="Landry C.R."/>
            <person name="Aubin-Horth N."/>
        </authorList>
    </citation>
    <scope>NUCLEOTIDE SEQUENCE</scope>
</reference>
<dbReference type="AlphaFoldDB" id="A0A0X3PGL8"/>
<gene>
    <name evidence="2" type="ORF">TR142627</name>
</gene>